<evidence type="ECO:0000256" key="1">
    <source>
        <dbReference type="SAM" id="MobiDB-lite"/>
    </source>
</evidence>
<evidence type="ECO:0000313" key="3">
    <source>
        <dbReference type="Proteomes" id="UP001642360"/>
    </source>
</evidence>
<protein>
    <submittedName>
        <fullName evidence="2">Uncharacterized protein</fullName>
    </submittedName>
</protein>
<feature type="compositionally biased region" description="Low complexity" evidence="1">
    <location>
        <begin position="67"/>
        <end position="77"/>
    </location>
</feature>
<gene>
    <name evidence="2" type="ORF">ILEXP_LOCUS19414</name>
</gene>
<dbReference type="EMBL" id="CAUOFW020002114">
    <property type="protein sequence ID" value="CAK9151256.1"/>
    <property type="molecule type" value="Genomic_DNA"/>
</dbReference>
<organism evidence="2 3">
    <name type="scientific">Ilex paraguariensis</name>
    <name type="common">yerba mate</name>
    <dbReference type="NCBI Taxonomy" id="185542"/>
    <lineage>
        <taxon>Eukaryota</taxon>
        <taxon>Viridiplantae</taxon>
        <taxon>Streptophyta</taxon>
        <taxon>Embryophyta</taxon>
        <taxon>Tracheophyta</taxon>
        <taxon>Spermatophyta</taxon>
        <taxon>Magnoliopsida</taxon>
        <taxon>eudicotyledons</taxon>
        <taxon>Gunneridae</taxon>
        <taxon>Pentapetalae</taxon>
        <taxon>asterids</taxon>
        <taxon>campanulids</taxon>
        <taxon>Aquifoliales</taxon>
        <taxon>Aquifoliaceae</taxon>
        <taxon>Ilex</taxon>
    </lineage>
</organism>
<dbReference type="Proteomes" id="UP001642360">
    <property type="component" value="Unassembled WGS sequence"/>
</dbReference>
<reference evidence="2 3" key="1">
    <citation type="submission" date="2024-02" db="EMBL/GenBank/DDBJ databases">
        <authorList>
            <person name="Vignale AGUSTIN F."/>
            <person name="Sosa J E."/>
            <person name="Modenutti C."/>
        </authorList>
    </citation>
    <scope>NUCLEOTIDE SEQUENCE [LARGE SCALE GENOMIC DNA]</scope>
</reference>
<accession>A0ABC8S4V9</accession>
<proteinExistence type="predicted"/>
<feature type="compositionally biased region" description="Basic and acidic residues" evidence="1">
    <location>
        <begin position="92"/>
        <end position="105"/>
    </location>
</feature>
<sequence length="151" mass="16944">MQSPILPISNPNPSSSSMIPTASATASTMFLRSEDDLPSISLHIPSSYEDDKKIETRPFLSRSSSYTTTTTTAANTNLYQQRRRRTASDTSLLDRDRRQSFREDMGQAASTITQLTLKMLRYLGQDLPSNRQRPLLTVEGTLDCQRAIQVK</sequence>
<feature type="region of interest" description="Disordered" evidence="1">
    <location>
        <begin position="59"/>
        <end position="105"/>
    </location>
</feature>
<keyword evidence="3" id="KW-1185">Reference proteome</keyword>
<name>A0ABC8S4V9_9AQUA</name>
<feature type="region of interest" description="Disordered" evidence="1">
    <location>
        <begin position="1"/>
        <end position="22"/>
    </location>
</feature>
<feature type="compositionally biased region" description="Low complexity" evidence="1">
    <location>
        <begin position="1"/>
        <end position="20"/>
    </location>
</feature>
<evidence type="ECO:0000313" key="2">
    <source>
        <dbReference type="EMBL" id="CAK9151256.1"/>
    </source>
</evidence>
<dbReference type="AlphaFoldDB" id="A0ABC8S4V9"/>
<comment type="caution">
    <text evidence="2">The sequence shown here is derived from an EMBL/GenBank/DDBJ whole genome shotgun (WGS) entry which is preliminary data.</text>
</comment>